<evidence type="ECO:0000259" key="1">
    <source>
        <dbReference type="Pfam" id="PF00535"/>
    </source>
</evidence>
<dbReference type="AlphaFoldDB" id="A0A1H7CQ23"/>
<dbReference type="InterPro" id="IPR001173">
    <property type="entry name" value="Glyco_trans_2-like"/>
</dbReference>
<dbReference type="SUPFAM" id="SSF53448">
    <property type="entry name" value="Nucleotide-diphospho-sugar transferases"/>
    <property type="match status" value="1"/>
</dbReference>
<organism evidence="2 3">
    <name type="scientific">Deinococcus reticulitermitis</name>
    <dbReference type="NCBI Taxonomy" id="856736"/>
    <lineage>
        <taxon>Bacteria</taxon>
        <taxon>Thermotogati</taxon>
        <taxon>Deinococcota</taxon>
        <taxon>Deinococci</taxon>
        <taxon>Deinococcales</taxon>
        <taxon>Deinococcaceae</taxon>
        <taxon>Deinococcus</taxon>
    </lineage>
</organism>
<sequence length="358" mass="39460">MSFAGFVYTHLTRAFFAYKAATLLHNALVFPRLRPAPTPLAPRVSLLIPARNEAVNLTRNLPGLLGQGAYEVLVLDDHSVDDTARVASRLGARVLEGEMVPAGWHGKTWACHQLAGAARGDILIFTDADVSWNPGALGGVLHELQRSGADLLSVWPRQTNVTPGERLLTPLAEMPLLSALPFAFLRLPSPWASAANGQVMCFRRAAYEDMGGHAAVRAELLEDVKLAHRLRGNRGILSLALGRDCISVRMYHSYLNSVEGFGKNFRAVHGGRRDLLSLSMLLHLLIYTLPWLVRVPGWRWLRAAGLMERPLTNSLSGRRSPIDIAEGLVSPALPLLLSPVYVQALRRKVVWKGRKYEQ</sequence>
<dbReference type="PANTHER" id="PTHR43646">
    <property type="entry name" value="GLYCOSYLTRANSFERASE"/>
    <property type="match status" value="1"/>
</dbReference>
<name>A0A1H7CQ23_9DEIO</name>
<accession>A0A1H7CQ23</accession>
<dbReference type="RefSeq" id="WP_092265819.1">
    <property type="nucleotide sequence ID" value="NZ_FNZA01000036.1"/>
</dbReference>
<protein>
    <submittedName>
        <fullName evidence="2">Glycosyltransferase, catalytic subunit of cellulose synthase and poly-beta-1,6-N-acetylglucosamine synthase</fullName>
    </submittedName>
</protein>
<reference evidence="3" key="1">
    <citation type="submission" date="2016-10" db="EMBL/GenBank/DDBJ databases">
        <authorList>
            <person name="Varghese N."/>
            <person name="Submissions S."/>
        </authorList>
    </citation>
    <scope>NUCLEOTIDE SEQUENCE [LARGE SCALE GENOMIC DNA]</scope>
    <source>
        <strain evidence="3">CGMCC 1.10218</strain>
    </source>
</reference>
<dbReference type="PANTHER" id="PTHR43646:SF3">
    <property type="entry name" value="SLR1566 PROTEIN"/>
    <property type="match status" value="1"/>
</dbReference>
<dbReference type="EMBL" id="FNZA01000036">
    <property type="protein sequence ID" value="SEJ91853.1"/>
    <property type="molecule type" value="Genomic_DNA"/>
</dbReference>
<gene>
    <name evidence="2" type="ORF">SAMN04488058_13612</name>
</gene>
<dbReference type="Gene3D" id="3.90.550.10">
    <property type="entry name" value="Spore Coat Polysaccharide Biosynthesis Protein SpsA, Chain A"/>
    <property type="match status" value="1"/>
</dbReference>
<keyword evidence="3" id="KW-1185">Reference proteome</keyword>
<evidence type="ECO:0000313" key="2">
    <source>
        <dbReference type="EMBL" id="SEJ91853.1"/>
    </source>
</evidence>
<keyword evidence="2" id="KW-0808">Transferase</keyword>
<dbReference type="GO" id="GO:0016740">
    <property type="term" value="F:transferase activity"/>
    <property type="evidence" value="ECO:0007669"/>
    <property type="project" value="UniProtKB-KW"/>
</dbReference>
<dbReference type="Proteomes" id="UP000199223">
    <property type="component" value="Unassembled WGS sequence"/>
</dbReference>
<dbReference type="Pfam" id="PF00535">
    <property type="entry name" value="Glycos_transf_2"/>
    <property type="match status" value="1"/>
</dbReference>
<dbReference type="OrthoDB" id="9800276at2"/>
<evidence type="ECO:0000313" key="3">
    <source>
        <dbReference type="Proteomes" id="UP000199223"/>
    </source>
</evidence>
<dbReference type="InterPro" id="IPR029044">
    <property type="entry name" value="Nucleotide-diphossugar_trans"/>
</dbReference>
<proteinExistence type="predicted"/>
<feature type="domain" description="Glycosyltransferase 2-like" evidence="1">
    <location>
        <begin position="45"/>
        <end position="172"/>
    </location>
</feature>
<dbReference type="STRING" id="856736.SAMN04488058_13612"/>